<protein>
    <submittedName>
        <fullName evidence="2">Uncharacterized protein</fullName>
    </submittedName>
</protein>
<evidence type="ECO:0000313" key="3">
    <source>
        <dbReference type="Proteomes" id="UP000639859"/>
    </source>
</evidence>
<name>A0ABS0SSB3_9CAUL</name>
<feature type="compositionally biased region" description="Basic and acidic residues" evidence="1">
    <location>
        <begin position="27"/>
        <end position="72"/>
    </location>
</feature>
<feature type="region of interest" description="Disordered" evidence="1">
    <location>
        <begin position="1"/>
        <end position="94"/>
    </location>
</feature>
<proteinExistence type="predicted"/>
<organism evidence="2 3">
    <name type="scientific">Caulobacter hibisci</name>
    <dbReference type="NCBI Taxonomy" id="2035993"/>
    <lineage>
        <taxon>Bacteria</taxon>
        <taxon>Pseudomonadati</taxon>
        <taxon>Pseudomonadota</taxon>
        <taxon>Alphaproteobacteria</taxon>
        <taxon>Caulobacterales</taxon>
        <taxon>Caulobacteraceae</taxon>
        <taxon>Caulobacter</taxon>
    </lineage>
</organism>
<gene>
    <name evidence="2" type="ORF">I4Q42_02425</name>
</gene>
<sequence length="94" mass="10264">MIGHKHSQEDGRHFTHGTAASTADAASEAKLKPEDRHIEAPHAKLAEKPLVEGEKHDQLAEKVDCSESRQEALLDEGLEESFPGSDPVSVKRIT</sequence>
<dbReference type="Proteomes" id="UP000639859">
    <property type="component" value="Unassembled WGS sequence"/>
</dbReference>
<keyword evidence="3" id="KW-1185">Reference proteome</keyword>
<evidence type="ECO:0000256" key="1">
    <source>
        <dbReference type="SAM" id="MobiDB-lite"/>
    </source>
</evidence>
<evidence type="ECO:0000313" key="2">
    <source>
        <dbReference type="EMBL" id="MBI1682517.1"/>
    </source>
</evidence>
<reference evidence="2 3" key="1">
    <citation type="submission" date="2020-11" db="EMBL/GenBank/DDBJ databases">
        <title>genome sequence of strain KACC 18849.</title>
        <authorList>
            <person name="Gao J."/>
            <person name="Zhang X."/>
        </authorList>
    </citation>
    <scope>NUCLEOTIDE SEQUENCE [LARGE SCALE GENOMIC DNA]</scope>
    <source>
        <strain evidence="2 3">KACC 18849</strain>
    </source>
</reference>
<comment type="caution">
    <text evidence="2">The sequence shown here is derived from an EMBL/GenBank/DDBJ whole genome shotgun (WGS) entry which is preliminary data.</text>
</comment>
<accession>A0ABS0SSB3</accession>
<dbReference type="EMBL" id="JADWOX010000001">
    <property type="protein sequence ID" value="MBI1682517.1"/>
    <property type="molecule type" value="Genomic_DNA"/>
</dbReference>
<dbReference type="RefSeq" id="WP_198574460.1">
    <property type="nucleotide sequence ID" value="NZ_JADWOX010000001.1"/>
</dbReference>
<feature type="compositionally biased region" description="Basic and acidic residues" evidence="1">
    <location>
        <begin position="1"/>
        <end position="13"/>
    </location>
</feature>